<dbReference type="InterPro" id="IPR001807">
    <property type="entry name" value="ClC"/>
</dbReference>
<evidence type="ECO:0000313" key="11">
    <source>
        <dbReference type="EMBL" id="MBK1630501.1"/>
    </source>
</evidence>
<evidence type="ECO:0000256" key="10">
    <source>
        <dbReference type="SAM" id="Phobius"/>
    </source>
</evidence>
<dbReference type="EMBL" id="NRRV01000012">
    <property type="protein sequence ID" value="MBK1630501.1"/>
    <property type="molecule type" value="Genomic_DNA"/>
</dbReference>
<gene>
    <name evidence="11" type="ORF">CKO31_07030</name>
</gene>
<dbReference type="RefSeq" id="WP_200235407.1">
    <property type="nucleotide sequence ID" value="NZ_NRRV01000012.1"/>
</dbReference>
<reference evidence="11 12" key="1">
    <citation type="journal article" date="2020" name="Microorganisms">
        <title>Osmotic Adaptation and Compatible Solute Biosynthesis of Phototrophic Bacteria as Revealed from Genome Analyses.</title>
        <authorList>
            <person name="Imhoff J.F."/>
            <person name="Rahn T."/>
            <person name="Kunzel S."/>
            <person name="Keller A."/>
            <person name="Neulinger S.C."/>
        </authorList>
    </citation>
    <scope>NUCLEOTIDE SEQUENCE [LARGE SCALE GENOMIC DNA]</scope>
    <source>
        <strain evidence="11 12">DSM 6210</strain>
    </source>
</reference>
<accession>A0ABS1CF05</accession>
<feature type="transmembrane region" description="Helical" evidence="10">
    <location>
        <begin position="193"/>
        <end position="212"/>
    </location>
</feature>
<evidence type="ECO:0000256" key="9">
    <source>
        <dbReference type="ARBA" id="ARBA00023303"/>
    </source>
</evidence>
<keyword evidence="2" id="KW-0813">Transport</keyword>
<evidence type="ECO:0000256" key="6">
    <source>
        <dbReference type="ARBA" id="ARBA00023136"/>
    </source>
</evidence>
<keyword evidence="4 10" id="KW-1133">Transmembrane helix</keyword>
<dbReference type="Gene3D" id="1.10.3080.10">
    <property type="entry name" value="Clc chloride channel"/>
    <property type="match status" value="1"/>
</dbReference>
<keyword evidence="6 10" id="KW-0472">Membrane</keyword>
<keyword evidence="7" id="KW-0869">Chloride channel</keyword>
<keyword evidence="3 10" id="KW-0812">Transmembrane</keyword>
<feature type="transmembrane region" description="Helical" evidence="10">
    <location>
        <begin position="350"/>
        <end position="372"/>
    </location>
</feature>
<keyword evidence="9" id="KW-0407">Ion channel</keyword>
<dbReference type="InterPro" id="IPR014743">
    <property type="entry name" value="Cl-channel_core"/>
</dbReference>
<feature type="transmembrane region" description="Helical" evidence="10">
    <location>
        <begin position="266"/>
        <end position="285"/>
    </location>
</feature>
<evidence type="ECO:0000256" key="8">
    <source>
        <dbReference type="ARBA" id="ARBA00023214"/>
    </source>
</evidence>
<evidence type="ECO:0000256" key="5">
    <source>
        <dbReference type="ARBA" id="ARBA00023065"/>
    </source>
</evidence>
<dbReference type="Proteomes" id="UP000748752">
    <property type="component" value="Unassembled WGS sequence"/>
</dbReference>
<dbReference type="SUPFAM" id="SSF81340">
    <property type="entry name" value="Clc chloride channel"/>
    <property type="match status" value="1"/>
</dbReference>
<evidence type="ECO:0000256" key="4">
    <source>
        <dbReference type="ARBA" id="ARBA00022989"/>
    </source>
</evidence>
<dbReference type="PRINTS" id="PR00762">
    <property type="entry name" value="CLCHANNEL"/>
</dbReference>
<comment type="caution">
    <text evidence="11">The sequence shown here is derived from an EMBL/GenBank/DDBJ whole genome shotgun (WGS) entry which is preliminary data.</text>
</comment>
<evidence type="ECO:0000313" key="12">
    <source>
        <dbReference type="Proteomes" id="UP000748752"/>
    </source>
</evidence>
<feature type="transmembrane region" description="Helical" evidence="10">
    <location>
        <begin position="392"/>
        <end position="410"/>
    </location>
</feature>
<keyword evidence="8" id="KW-0868">Chloride</keyword>
<feature type="transmembrane region" description="Helical" evidence="10">
    <location>
        <begin position="59"/>
        <end position="76"/>
    </location>
</feature>
<dbReference type="PANTHER" id="PTHR43427:SF6">
    <property type="entry name" value="CHLORIDE CHANNEL PROTEIN CLC-E"/>
    <property type="match status" value="1"/>
</dbReference>
<dbReference type="Pfam" id="PF00654">
    <property type="entry name" value="Voltage_CLC"/>
    <property type="match status" value="1"/>
</dbReference>
<sequence length="434" mass="46027">MKLRRLRYIRRVLLSRRAWRVRLAFLLGAVLVGLVSSAFGVLSEQANRLFFRIADAEPLAPLLLTPLGLVLVAWLARRFFPGSEGSGINQVIAALELRTKSKLLTLKLAAGKILLTLLGQSCGASIGREGPTVHVAAAIMYSMRRIARFPADYMARGMLLAGGAAGISAAFNTPLAGVVFAFEEMLRGFTPRLAGIVILSVVLSALVSMLLMDQRYYFGTAAAGRAEALGDWLAVVLCGVVAGLAGGLFAFLLLRFSRAMAPLMASHGLAVAFVCGSVLVLMGVLTDYQVMGSGYDVAKALVIDGEAPAPLYPLYKFIASLASYLSGIPGGIFAPALATGGGIGADLHRLTALAPLDLMVLLGMVAYFAGAVKSPLTSFVIVMEMTDDQNTLLALMSAAMIGYGVSFLVSPQPLYHSLAQLLIEREEQQARRDG</sequence>
<dbReference type="PANTHER" id="PTHR43427">
    <property type="entry name" value="CHLORIDE CHANNEL PROTEIN CLC-E"/>
    <property type="match status" value="1"/>
</dbReference>
<keyword evidence="12" id="KW-1185">Reference proteome</keyword>
<evidence type="ECO:0000256" key="1">
    <source>
        <dbReference type="ARBA" id="ARBA00004141"/>
    </source>
</evidence>
<keyword evidence="5" id="KW-0406">Ion transport</keyword>
<evidence type="ECO:0000256" key="2">
    <source>
        <dbReference type="ARBA" id="ARBA00022448"/>
    </source>
</evidence>
<comment type="subcellular location">
    <subcellularLocation>
        <location evidence="1">Membrane</location>
        <topology evidence="1">Multi-pass membrane protein</topology>
    </subcellularLocation>
</comment>
<dbReference type="CDD" id="cd01034">
    <property type="entry name" value="EriC_like"/>
    <property type="match status" value="1"/>
</dbReference>
<organism evidence="11 12">
    <name type="scientific">Thiohalocapsa halophila</name>
    <dbReference type="NCBI Taxonomy" id="69359"/>
    <lineage>
        <taxon>Bacteria</taxon>
        <taxon>Pseudomonadati</taxon>
        <taxon>Pseudomonadota</taxon>
        <taxon>Gammaproteobacteria</taxon>
        <taxon>Chromatiales</taxon>
        <taxon>Chromatiaceae</taxon>
        <taxon>Thiohalocapsa</taxon>
    </lineage>
</organism>
<feature type="transmembrane region" description="Helical" evidence="10">
    <location>
        <begin position="232"/>
        <end position="254"/>
    </location>
</feature>
<dbReference type="InterPro" id="IPR050368">
    <property type="entry name" value="ClC-type_chloride_channel"/>
</dbReference>
<evidence type="ECO:0000256" key="3">
    <source>
        <dbReference type="ARBA" id="ARBA00022692"/>
    </source>
</evidence>
<feature type="transmembrane region" description="Helical" evidence="10">
    <location>
        <begin position="158"/>
        <end position="181"/>
    </location>
</feature>
<evidence type="ECO:0008006" key="13">
    <source>
        <dbReference type="Google" id="ProtNLM"/>
    </source>
</evidence>
<feature type="transmembrane region" description="Helical" evidence="10">
    <location>
        <begin position="317"/>
        <end position="338"/>
    </location>
</feature>
<evidence type="ECO:0000256" key="7">
    <source>
        <dbReference type="ARBA" id="ARBA00023173"/>
    </source>
</evidence>
<protein>
    <recommendedName>
        <fullName evidence="13">Chloride channel protein</fullName>
    </recommendedName>
</protein>
<proteinExistence type="predicted"/>
<name>A0ABS1CF05_9GAMM</name>